<proteinExistence type="predicted"/>
<dbReference type="AlphaFoldDB" id="A0A0F9KRK2"/>
<comment type="caution">
    <text evidence="1">The sequence shown here is derived from an EMBL/GenBank/DDBJ whole genome shotgun (WGS) entry which is preliminary data.</text>
</comment>
<accession>A0A0F9KRK2</accession>
<gene>
    <name evidence="1" type="ORF">LCGC14_1299710</name>
</gene>
<dbReference type="EMBL" id="LAZR01007575">
    <property type="protein sequence ID" value="KKM84378.1"/>
    <property type="molecule type" value="Genomic_DNA"/>
</dbReference>
<organism evidence="1">
    <name type="scientific">marine sediment metagenome</name>
    <dbReference type="NCBI Taxonomy" id="412755"/>
    <lineage>
        <taxon>unclassified sequences</taxon>
        <taxon>metagenomes</taxon>
        <taxon>ecological metagenomes</taxon>
    </lineage>
</organism>
<evidence type="ECO:0000313" key="1">
    <source>
        <dbReference type="EMBL" id="KKM84378.1"/>
    </source>
</evidence>
<name>A0A0F9KRK2_9ZZZZ</name>
<reference evidence="1" key="1">
    <citation type="journal article" date="2015" name="Nature">
        <title>Complex archaea that bridge the gap between prokaryotes and eukaryotes.</title>
        <authorList>
            <person name="Spang A."/>
            <person name="Saw J.H."/>
            <person name="Jorgensen S.L."/>
            <person name="Zaremba-Niedzwiedzka K."/>
            <person name="Martijn J."/>
            <person name="Lind A.E."/>
            <person name="van Eijk R."/>
            <person name="Schleper C."/>
            <person name="Guy L."/>
            <person name="Ettema T.J."/>
        </authorList>
    </citation>
    <scope>NUCLEOTIDE SEQUENCE</scope>
</reference>
<sequence>MSYSKQLTIPAGTSKTSPVSTSIEIPPTLVDRLEITFPSGCVGLVGVRFQFQGRVIWPYNPDGWFLGNGQTVTFTPNLELKDQPNELMIEGYNDDDTFAHAVYVIIDVEFKGGLLDVWKALLFGGGTRINSTNS</sequence>
<protein>
    <submittedName>
        <fullName evidence="1">Uncharacterized protein</fullName>
    </submittedName>
</protein>